<dbReference type="InterPro" id="IPR025112">
    <property type="entry name" value="PCMD"/>
</dbReference>
<dbReference type="Pfam" id="PF13201">
    <property type="entry name" value="PCMD"/>
    <property type="match status" value="1"/>
</dbReference>
<dbReference type="Gene3D" id="2.60.120.890">
    <property type="entry name" value="BT2081, beta-jelly-roll domain"/>
    <property type="match status" value="1"/>
</dbReference>
<evidence type="ECO:0000313" key="3">
    <source>
        <dbReference type="EMBL" id="SEA84732.1"/>
    </source>
</evidence>
<gene>
    <name evidence="3" type="ORF">SAMN05444145_107118</name>
</gene>
<feature type="signal peptide" evidence="1">
    <location>
        <begin position="1"/>
        <end position="23"/>
    </location>
</feature>
<dbReference type="STRING" id="1033731.SAMN05444145_107118"/>
<protein>
    <submittedName>
        <fullName evidence="3">Putative carbohydrate metabolism domain-containing protein</fullName>
    </submittedName>
</protein>
<dbReference type="InterPro" id="IPR038653">
    <property type="entry name" value="Put_CMD_sf"/>
</dbReference>
<evidence type="ECO:0000259" key="2">
    <source>
        <dbReference type="Pfam" id="PF13201"/>
    </source>
</evidence>
<evidence type="ECO:0000256" key="1">
    <source>
        <dbReference type="SAM" id="SignalP"/>
    </source>
</evidence>
<dbReference type="EMBL" id="FNRI01000007">
    <property type="protein sequence ID" value="SEA84732.1"/>
    <property type="molecule type" value="Genomic_DNA"/>
</dbReference>
<feature type="chain" id="PRO_5010263621" evidence="1">
    <location>
        <begin position="24"/>
        <end position="914"/>
    </location>
</feature>
<reference evidence="3 4" key="1">
    <citation type="submission" date="2016-10" db="EMBL/GenBank/DDBJ databases">
        <authorList>
            <person name="de Groot N.N."/>
        </authorList>
    </citation>
    <scope>NUCLEOTIDE SEQUENCE [LARGE SCALE GENOMIC DNA]</scope>
    <source>
        <strain evidence="3 4">DSM 25383</strain>
    </source>
</reference>
<feature type="domain" description="Putative carbohydrate metabolism" evidence="2">
    <location>
        <begin position="728"/>
        <end position="912"/>
    </location>
</feature>
<dbReference type="Proteomes" id="UP000183253">
    <property type="component" value="Unassembled WGS sequence"/>
</dbReference>
<keyword evidence="4" id="KW-1185">Reference proteome</keyword>
<proteinExistence type="predicted"/>
<evidence type="ECO:0000313" key="4">
    <source>
        <dbReference type="Proteomes" id="UP000183253"/>
    </source>
</evidence>
<sequence length="914" mass="99541">MTFMTSRLLRSLCLVIVASAWLASCEKVAQLSDSARVEKFTILTADPDRVIFDQPVIKGEVIELPLVYGKYLFPITITVDVKTEAGCKQILGFDGGGKEFTFDNQNHVRELYTVAASGATTRWKLQIVDAQSNESAEIARVGVTAGEGSDMLAAPYARIDRINSEIIFQALGTAAYPLTFVPEFTLADGADWADGTDAPAETLTFEEKESSMKYTVEAASGLTKSWTFRSEIVAQTDNTSSLTEDQVERLTPDVSKIKFQSETAQLTGATTEFNVSKIGGRINLMLRPAARAMTFPVKATVELPVHASSVLFGASADNSYTFESYADTKQVWIVDKTSGLAKSWTIAPAPELNTDILSFTIADNYTSKLGDKLVVGIDQVEIDHDNSRIIIPVEKTDGSAIGAKEQLTLKLSITVEYPEGSTSSSSKSPSFTYITNTALFTVKSTNGQQSRNWTLYLKDKNAEASSDTNISNFSYTYTSKDNRMKLSSTSIVADNNNHRITLKITAGPKAFPLTLTNKIMKLGNPSATIVEQEIADYDTPLTFESLTSAKTFTVRAEDGTEQQWTIDLESQAKGHTAEITSFLVGKITGGSLTAVKIEPETQRIRMEVEGVPPFYATVSIETSDNATVTGLENGILTVNNYNHEIPLTVTSQDEEVTKTWTVYTDKPVEVQIDNSEFELWGEFKNINGGTYTIDPTPGAGYGWGTANLELLGIGVLGTMPVERADGTLAAEMTTSEQNTILKGYIVAAGTLYTGLFNLNINYITQPRKMTKFGIPYTARPTSFSMEVKYAPGAQMKQATADDKGKYSIHDIAGVDKAHIWVELLQWSGSGAIDYDGSEGAADITVLGRAELVIDGANNPYKEWSKITLPMVYNPQYADITPTHIAVVMSSSKDGDKFIGAIGSKLSVDHFVINY</sequence>
<organism evidence="3 4">
    <name type="scientific">Alistipes timonensis JC136</name>
    <dbReference type="NCBI Taxonomy" id="1033731"/>
    <lineage>
        <taxon>Bacteria</taxon>
        <taxon>Pseudomonadati</taxon>
        <taxon>Bacteroidota</taxon>
        <taxon>Bacteroidia</taxon>
        <taxon>Bacteroidales</taxon>
        <taxon>Rikenellaceae</taxon>
        <taxon>Alistipes</taxon>
    </lineage>
</organism>
<accession>A0A1H4EKF2</accession>
<keyword evidence="1" id="KW-0732">Signal</keyword>
<dbReference type="Gene3D" id="2.60.40.2340">
    <property type="match status" value="1"/>
</dbReference>
<dbReference type="AlphaFoldDB" id="A0A1H4EKF2"/>
<dbReference type="PROSITE" id="PS51257">
    <property type="entry name" value="PROKAR_LIPOPROTEIN"/>
    <property type="match status" value="1"/>
</dbReference>
<name>A0A1H4EKF2_9BACT</name>